<dbReference type="CDD" id="cd00048">
    <property type="entry name" value="DSRM_SF"/>
    <property type="match status" value="1"/>
</dbReference>
<evidence type="ECO:0000256" key="1">
    <source>
        <dbReference type="SAM" id="MobiDB-lite"/>
    </source>
</evidence>
<comment type="caution">
    <text evidence="2">The sequence shown here is derived from an EMBL/GenBank/DDBJ whole genome shotgun (WGS) entry which is preliminary data.</text>
</comment>
<evidence type="ECO:0000313" key="2">
    <source>
        <dbReference type="EMBL" id="KAF2839373.1"/>
    </source>
</evidence>
<dbReference type="EMBL" id="MU006095">
    <property type="protein sequence ID" value="KAF2839373.1"/>
    <property type="molecule type" value="Genomic_DNA"/>
</dbReference>
<accession>A0A9P4SD12</accession>
<keyword evidence="3" id="KW-1185">Reference proteome</keyword>
<reference evidence="2" key="1">
    <citation type="journal article" date="2020" name="Stud. Mycol.">
        <title>101 Dothideomycetes genomes: a test case for predicting lifestyles and emergence of pathogens.</title>
        <authorList>
            <person name="Haridas S."/>
            <person name="Albert R."/>
            <person name="Binder M."/>
            <person name="Bloem J."/>
            <person name="Labutti K."/>
            <person name="Salamov A."/>
            <person name="Andreopoulos B."/>
            <person name="Baker S."/>
            <person name="Barry K."/>
            <person name="Bills G."/>
            <person name="Bluhm B."/>
            <person name="Cannon C."/>
            <person name="Castanera R."/>
            <person name="Culley D."/>
            <person name="Daum C."/>
            <person name="Ezra D."/>
            <person name="Gonzalez J."/>
            <person name="Henrissat B."/>
            <person name="Kuo A."/>
            <person name="Liang C."/>
            <person name="Lipzen A."/>
            <person name="Lutzoni F."/>
            <person name="Magnuson J."/>
            <person name="Mondo S."/>
            <person name="Nolan M."/>
            <person name="Ohm R."/>
            <person name="Pangilinan J."/>
            <person name="Park H.-J."/>
            <person name="Ramirez L."/>
            <person name="Alfaro M."/>
            <person name="Sun H."/>
            <person name="Tritt A."/>
            <person name="Yoshinaga Y."/>
            <person name="Zwiers L.-H."/>
            <person name="Turgeon B."/>
            <person name="Goodwin S."/>
            <person name="Spatafora J."/>
            <person name="Crous P."/>
            <person name="Grigoriev I."/>
        </authorList>
    </citation>
    <scope>NUCLEOTIDE SEQUENCE</scope>
    <source>
        <strain evidence="2">CBS 101060</strain>
    </source>
</reference>
<dbReference type="AlphaFoldDB" id="A0A9P4SD12"/>
<evidence type="ECO:0008006" key="4">
    <source>
        <dbReference type="Google" id="ProtNLM"/>
    </source>
</evidence>
<feature type="region of interest" description="Disordered" evidence="1">
    <location>
        <begin position="1"/>
        <end position="27"/>
    </location>
</feature>
<sequence length="384" mass="42432">MDLRRSLIVPKRKRGSTPEDEPQTSSTMTTLNNEIAPATSAHVQATDTSTDASFEHITGFTSVEVFDKMQDEGAKPRNTGPVPLGLPHNPENIAQLYHECQTRGIVLNISYEEVEPQRFTARLEFAGRVSRVIDTPGNYHSKKEAKGVAAIMGLKFFEELGPEPKKAERIANGAGESMNWVGDLIEFIHKRGAVAPIWQDYQSGSLFSCEVIVDLRPDRENVLFGGKEKLFSNKKAAKTNAAQEAIEWLRENDYLNDQSPTKKQKRAKAKAAAPTMDVKEVVECAANVEKSAAQEVNELCQLLGLSCPEYHFTSLKHAPGMLSGYATFKNNPEIPNPIGEADNIFGKKSAKDQIAKGVLAYLTRLSKKRQEEADKLIADIDAME</sequence>
<proteinExistence type="predicted"/>
<dbReference type="Gene3D" id="3.30.160.20">
    <property type="match status" value="1"/>
</dbReference>
<protein>
    <recommendedName>
        <fullName evidence="4">DRBM domain-containing protein</fullName>
    </recommendedName>
</protein>
<evidence type="ECO:0000313" key="3">
    <source>
        <dbReference type="Proteomes" id="UP000799429"/>
    </source>
</evidence>
<dbReference type="OrthoDB" id="5222339at2759"/>
<gene>
    <name evidence="2" type="ORF">M501DRAFT_1003971</name>
</gene>
<name>A0A9P4SD12_9PEZI</name>
<dbReference type="SUPFAM" id="SSF54768">
    <property type="entry name" value="dsRNA-binding domain-like"/>
    <property type="match status" value="1"/>
</dbReference>
<organism evidence="2 3">
    <name type="scientific">Patellaria atrata CBS 101060</name>
    <dbReference type="NCBI Taxonomy" id="1346257"/>
    <lineage>
        <taxon>Eukaryota</taxon>
        <taxon>Fungi</taxon>
        <taxon>Dikarya</taxon>
        <taxon>Ascomycota</taxon>
        <taxon>Pezizomycotina</taxon>
        <taxon>Dothideomycetes</taxon>
        <taxon>Dothideomycetes incertae sedis</taxon>
        <taxon>Patellariales</taxon>
        <taxon>Patellariaceae</taxon>
        <taxon>Patellaria</taxon>
    </lineage>
</organism>
<dbReference type="Proteomes" id="UP000799429">
    <property type="component" value="Unassembled WGS sequence"/>
</dbReference>